<reference evidence="2 3" key="1">
    <citation type="submission" date="2018-02" db="EMBL/GenBank/DDBJ databases">
        <title>Genome sequence of the basidiomycete white-rot fungus Phlebia centrifuga.</title>
        <authorList>
            <person name="Granchi Z."/>
            <person name="Peng M."/>
            <person name="de Vries R.P."/>
            <person name="Hilden K."/>
            <person name="Makela M.R."/>
            <person name="Grigoriev I."/>
            <person name="Riley R."/>
        </authorList>
    </citation>
    <scope>NUCLEOTIDE SEQUENCE [LARGE SCALE GENOMIC DNA]</scope>
    <source>
        <strain evidence="2 3">FBCC195</strain>
    </source>
</reference>
<gene>
    <name evidence="2" type="ORF">PHLCEN_2v9054</name>
</gene>
<comment type="caution">
    <text evidence="2">The sequence shown here is derived from an EMBL/GenBank/DDBJ whole genome shotgun (WGS) entry which is preliminary data.</text>
</comment>
<keyword evidence="3" id="KW-1185">Reference proteome</keyword>
<feature type="compositionally biased region" description="Pro residues" evidence="1">
    <location>
        <begin position="226"/>
        <end position="235"/>
    </location>
</feature>
<dbReference type="EMBL" id="MLYV02000883">
    <property type="protein sequence ID" value="PSR75574.1"/>
    <property type="molecule type" value="Genomic_DNA"/>
</dbReference>
<evidence type="ECO:0000313" key="3">
    <source>
        <dbReference type="Proteomes" id="UP000186601"/>
    </source>
</evidence>
<dbReference type="Proteomes" id="UP000186601">
    <property type="component" value="Unassembled WGS sequence"/>
</dbReference>
<sequence length="235" mass="24711">MRAKGIPMEPLTLEPPSLEATSFVGQEKSTSPCSLRLVALDIDDIINSPLHGFSSQPDTPISVPVLSSSSRNALGDARYSLESGEHCFSPASKQSEPFSALTLCSSPSSHILAPSVTSSPEQPCSNSVPCSIPVAKPNAIIPLPTPTAKDIASVKPLKPFASFLDQFMETARHATLTQESKHGLSLGIVTQYLTSIISHITMWNYPGQDGHSQGGFPLPNAGGPNYGPPSGPPPD</sequence>
<proteinExistence type="predicted"/>
<evidence type="ECO:0000256" key="1">
    <source>
        <dbReference type="SAM" id="MobiDB-lite"/>
    </source>
</evidence>
<organism evidence="2 3">
    <name type="scientific">Hermanssonia centrifuga</name>
    <dbReference type="NCBI Taxonomy" id="98765"/>
    <lineage>
        <taxon>Eukaryota</taxon>
        <taxon>Fungi</taxon>
        <taxon>Dikarya</taxon>
        <taxon>Basidiomycota</taxon>
        <taxon>Agaricomycotina</taxon>
        <taxon>Agaricomycetes</taxon>
        <taxon>Polyporales</taxon>
        <taxon>Meruliaceae</taxon>
        <taxon>Hermanssonia</taxon>
    </lineage>
</organism>
<feature type="region of interest" description="Disordered" evidence="1">
    <location>
        <begin position="210"/>
        <end position="235"/>
    </location>
</feature>
<evidence type="ECO:0000313" key="2">
    <source>
        <dbReference type="EMBL" id="PSR75574.1"/>
    </source>
</evidence>
<name>A0A2R6NRV8_9APHY</name>
<dbReference type="AlphaFoldDB" id="A0A2R6NRV8"/>
<protein>
    <submittedName>
        <fullName evidence="2">Uncharacterized protein</fullName>
    </submittedName>
</protein>
<accession>A0A2R6NRV8</accession>